<dbReference type="PANTHER" id="PTHR45766">
    <property type="entry name" value="DNA ANNEALING HELICASE AND ENDONUCLEASE ZRANB3 FAMILY MEMBER"/>
    <property type="match status" value="1"/>
</dbReference>
<evidence type="ECO:0000256" key="1">
    <source>
        <dbReference type="ARBA" id="ARBA00022801"/>
    </source>
</evidence>
<feature type="domain" description="Helicase C-terminal" evidence="3">
    <location>
        <begin position="446"/>
        <end position="610"/>
    </location>
</feature>
<accession>A0ABY7DBM6</accession>
<keyword evidence="1" id="KW-0378">Hydrolase</keyword>
<feature type="compositionally biased region" description="Polar residues" evidence="2">
    <location>
        <begin position="573"/>
        <end position="582"/>
    </location>
</feature>
<reference evidence="4" key="1">
    <citation type="submission" date="2022-11" db="EMBL/GenBank/DDBJ databases">
        <title>Centuries of genome instability and evolution in soft-shell clam transmissible cancer (bioRxiv).</title>
        <authorList>
            <person name="Hart S.F.M."/>
            <person name="Yonemitsu M.A."/>
            <person name="Giersch R.M."/>
            <person name="Beal B.F."/>
            <person name="Arriagada G."/>
            <person name="Davis B.W."/>
            <person name="Ostrander E.A."/>
            <person name="Goff S.P."/>
            <person name="Metzger M.J."/>
        </authorList>
    </citation>
    <scope>NUCLEOTIDE SEQUENCE</scope>
    <source>
        <strain evidence="4">MELC-2E11</strain>
        <tissue evidence="4">Siphon/mantle</tissue>
    </source>
</reference>
<protein>
    <submittedName>
        <fullName evidence="4">SMAL1-like protein</fullName>
    </submittedName>
</protein>
<evidence type="ECO:0000313" key="5">
    <source>
        <dbReference type="Proteomes" id="UP001164746"/>
    </source>
</evidence>
<feature type="region of interest" description="Disordered" evidence="2">
    <location>
        <begin position="596"/>
        <end position="640"/>
    </location>
</feature>
<dbReference type="InterPro" id="IPR049730">
    <property type="entry name" value="SNF2/RAD54-like_C"/>
</dbReference>
<dbReference type="InterPro" id="IPR000330">
    <property type="entry name" value="SNF2_N"/>
</dbReference>
<evidence type="ECO:0000313" key="4">
    <source>
        <dbReference type="EMBL" id="WAQ95067.1"/>
    </source>
</evidence>
<dbReference type="Pfam" id="PF00271">
    <property type="entry name" value="Helicase_C"/>
    <property type="match status" value="1"/>
</dbReference>
<dbReference type="Pfam" id="PF00176">
    <property type="entry name" value="SNF2-rel_dom"/>
    <property type="match status" value="1"/>
</dbReference>
<organism evidence="4 5">
    <name type="scientific">Mya arenaria</name>
    <name type="common">Soft-shell clam</name>
    <dbReference type="NCBI Taxonomy" id="6604"/>
    <lineage>
        <taxon>Eukaryota</taxon>
        <taxon>Metazoa</taxon>
        <taxon>Spiralia</taxon>
        <taxon>Lophotrochozoa</taxon>
        <taxon>Mollusca</taxon>
        <taxon>Bivalvia</taxon>
        <taxon>Autobranchia</taxon>
        <taxon>Heteroconchia</taxon>
        <taxon>Euheterodonta</taxon>
        <taxon>Imparidentia</taxon>
        <taxon>Neoheterodontei</taxon>
        <taxon>Myida</taxon>
        <taxon>Myoidea</taxon>
        <taxon>Myidae</taxon>
        <taxon>Mya</taxon>
    </lineage>
</organism>
<feature type="region of interest" description="Disordered" evidence="2">
    <location>
        <begin position="563"/>
        <end position="582"/>
    </location>
</feature>
<dbReference type="InterPro" id="IPR001650">
    <property type="entry name" value="Helicase_C-like"/>
</dbReference>
<dbReference type="SUPFAM" id="SSF52540">
    <property type="entry name" value="P-loop containing nucleoside triphosphate hydrolases"/>
    <property type="match status" value="2"/>
</dbReference>
<dbReference type="Proteomes" id="UP001164746">
    <property type="component" value="Chromosome 1"/>
</dbReference>
<evidence type="ECO:0000256" key="2">
    <source>
        <dbReference type="SAM" id="MobiDB-lite"/>
    </source>
</evidence>
<gene>
    <name evidence="4" type="ORF">MAR_007538</name>
</gene>
<dbReference type="CDD" id="cd18793">
    <property type="entry name" value="SF2_C_SNF"/>
    <property type="match status" value="1"/>
</dbReference>
<sequence length="699" mass="77510">MSGSKLTAEQLQRIEENKRKALAKLAHKNKSSNPYQKQITQFQNTERIVQGTSFGQPQSSKSSMQETGSKVLLAPNTQIRDEAKTSPFCNGNSVSGAKTKVESKQENIPSNISAVPVSSNLPKSITTDADRIEQNRLKALALRAERLNKSPTKPPDNVINLPPKPLCNTISSEKIMCPPGHSDSNPLCFQNQNNMQGLMSFQKGTNVFANASAPGQSLSFKGTPVKGDCVLVARDRFTVKAGYSAPLVQLIKMSHVVNLKPAVVVEPLPKPLVTAFAAQIKGDNSSREIPIADLSRVEDSLVSSLMSFQRTGAICLSRYYKEEWPLLVVVPSSVRFDWSQRWIPTLNPQTINVVVTGKDSCTSGLINILSYDLMARKAEELKKKMFQVIIMDECHLLKNYKTARCKAALPLLQLPDKIRQMILLDPSSIRVSKELKTASKVMTSANLKDVHILEGERKILIFAHHGDILDAIEGTVRERIGNNYMRIDGKTNSEQRNFSCRKFQTNEDMRVAILSITAANAGLNLSSANLVVFAELFWNPGDQRQQEITQFLDESFHIDTSFTKDDTMDDAKPSTSPRKVVRQQSILNYVSPMKANSSSAKVESQEPKLKQTSLFSSYSKTKSSQSGGVNNNEDSEKQRSFSDAELRSCKACGLVEEINHYCHGNLDDLNLDTSDLADEFLNDGDSWDLEPFLDKSVTL</sequence>
<keyword evidence="5" id="KW-1185">Reference proteome</keyword>
<name>A0ABY7DBM6_MYAAR</name>
<proteinExistence type="predicted"/>
<evidence type="ECO:0000259" key="3">
    <source>
        <dbReference type="PROSITE" id="PS51194"/>
    </source>
</evidence>
<dbReference type="Gene3D" id="3.40.50.10810">
    <property type="entry name" value="Tandem AAA-ATPase domain"/>
    <property type="match status" value="1"/>
</dbReference>
<feature type="compositionally biased region" description="Basic and acidic residues" evidence="2">
    <location>
        <begin position="563"/>
        <end position="572"/>
    </location>
</feature>
<dbReference type="Gene3D" id="3.40.50.300">
    <property type="entry name" value="P-loop containing nucleotide triphosphate hydrolases"/>
    <property type="match status" value="1"/>
</dbReference>
<feature type="compositionally biased region" description="Low complexity" evidence="2">
    <location>
        <begin position="612"/>
        <end position="626"/>
    </location>
</feature>
<dbReference type="InterPro" id="IPR027417">
    <property type="entry name" value="P-loop_NTPase"/>
</dbReference>
<dbReference type="PROSITE" id="PS51194">
    <property type="entry name" value="HELICASE_CTER"/>
    <property type="match status" value="1"/>
</dbReference>
<dbReference type="EMBL" id="CP111012">
    <property type="protein sequence ID" value="WAQ95067.1"/>
    <property type="molecule type" value="Genomic_DNA"/>
</dbReference>
<dbReference type="InterPro" id="IPR038718">
    <property type="entry name" value="SNF2-like_sf"/>
</dbReference>
<dbReference type="PANTHER" id="PTHR45766:SF6">
    <property type="entry name" value="SWI_SNF-RELATED MATRIX-ASSOCIATED ACTIN-DEPENDENT REGULATOR OF CHROMATIN SUBFAMILY A-LIKE PROTEIN 1"/>
    <property type="match status" value="1"/>
</dbReference>